<proteinExistence type="predicted"/>
<dbReference type="Gene3D" id="3.90.550.10">
    <property type="entry name" value="Spore Coat Polysaccharide Biosynthesis Protein SpsA, Chain A"/>
    <property type="match status" value="1"/>
</dbReference>
<name>A0A1F6FHI8_9BACT</name>
<dbReference type="Proteomes" id="UP000177325">
    <property type="component" value="Unassembled WGS sequence"/>
</dbReference>
<organism evidence="2 3">
    <name type="scientific">Candidatus Kaiserbacteria bacterium RIFCSPLOWO2_12_FULL_45_26</name>
    <dbReference type="NCBI Taxonomy" id="1798525"/>
    <lineage>
        <taxon>Bacteria</taxon>
        <taxon>Candidatus Kaiseribacteriota</taxon>
    </lineage>
</organism>
<dbReference type="AlphaFoldDB" id="A0A1F6FHI8"/>
<protein>
    <recommendedName>
        <fullName evidence="1">MobA-like NTP transferase domain-containing protein</fullName>
    </recommendedName>
</protein>
<dbReference type="GO" id="GO:0016779">
    <property type="term" value="F:nucleotidyltransferase activity"/>
    <property type="evidence" value="ECO:0007669"/>
    <property type="project" value="UniProtKB-ARBA"/>
</dbReference>
<accession>A0A1F6FHI8</accession>
<evidence type="ECO:0000313" key="3">
    <source>
        <dbReference type="Proteomes" id="UP000177325"/>
    </source>
</evidence>
<feature type="domain" description="MobA-like NTP transferase" evidence="1">
    <location>
        <begin position="4"/>
        <end position="111"/>
    </location>
</feature>
<dbReference type="SUPFAM" id="SSF53448">
    <property type="entry name" value="Nucleotide-diphospho-sugar transferases"/>
    <property type="match status" value="1"/>
</dbReference>
<sequence>MINIIPMAGLGSRFAQEGYLLPKALVPVSGKPMITQVINHLPEAEKSVFIIRKEHLTDYKIDEVIKNTQINTRIIALDKTTEGQASTCLLGLEGVDDEEEVFISACDNAFVFNVEKFEALKKRSDVDCIVWTFTQDELLTAKPEAWGWIKLDSDGETINDMSVKIPVSDDPFNDHAVVATFWFRRAGDYKAAYAKMVEENHRVNNEFYVDSMPVFMNKLGKKSVIFPVDLYVGWGKPADLHLYDLREYQYEIKQGEGFENKNWHSYFSHLSK</sequence>
<dbReference type="Pfam" id="PF12804">
    <property type="entry name" value="NTP_transf_3"/>
    <property type="match status" value="1"/>
</dbReference>
<dbReference type="InterPro" id="IPR025877">
    <property type="entry name" value="MobA-like_NTP_Trfase"/>
</dbReference>
<evidence type="ECO:0000259" key="1">
    <source>
        <dbReference type="Pfam" id="PF12804"/>
    </source>
</evidence>
<reference evidence="2 3" key="1">
    <citation type="journal article" date="2016" name="Nat. Commun.">
        <title>Thousands of microbial genomes shed light on interconnected biogeochemical processes in an aquifer system.</title>
        <authorList>
            <person name="Anantharaman K."/>
            <person name="Brown C.T."/>
            <person name="Hug L.A."/>
            <person name="Sharon I."/>
            <person name="Castelle C.J."/>
            <person name="Probst A.J."/>
            <person name="Thomas B.C."/>
            <person name="Singh A."/>
            <person name="Wilkins M.J."/>
            <person name="Karaoz U."/>
            <person name="Brodie E.L."/>
            <person name="Williams K.H."/>
            <person name="Hubbard S.S."/>
            <person name="Banfield J.F."/>
        </authorList>
    </citation>
    <scope>NUCLEOTIDE SEQUENCE [LARGE SCALE GENOMIC DNA]</scope>
</reference>
<evidence type="ECO:0000313" key="2">
    <source>
        <dbReference type="EMBL" id="OGG85338.1"/>
    </source>
</evidence>
<dbReference type="STRING" id="1798525.A3G90_04795"/>
<gene>
    <name evidence="2" type="ORF">A3G90_04795</name>
</gene>
<dbReference type="InterPro" id="IPR029044">
    <property type="entry name" value="Nucleotide-diphossugar_trans"/>
</dbReference>
<comment type="caution">
    <text evidence="2">The sequence shown here is derived from an EMBL/GenBank/DDBJ whole genome shotgun (WGS) entry which is preliminary data.</text>
</comment>
<dbReference type="EMBL" id="MFMM01000001">
    <property type="protein sequence ID" value="OGG85338.1"/>
    <property type="molecule type" value="Genomic_DNA"/>
</dbReference>